<protein>
    <submittedName>
        <fullName evidence="2">Membrane protein</fullName>
    </submittedName>
</protein>
<dbReference type="PANTHER" id="PTHR32251">
    <property type="entry name" value="3-OXO-5-ALPHA-STEROID 4-DEHYDROGENASE"/>
    <property type="match status" value="1"/>
</dbReference>
<dbReference type="EMBL" id="BLJN01000003">
    <property type="protein sequence ID" value="GFE80982.1"/>
    <property type="molecule type" value="Genomic_DNA"/>
</dbReference>
<evidence type="ECO:0000256" key="1">
    <source>
        <dbReference type="SAM" id="Phobius"/>
    </source>
</evidence>
<dbReference type="RefSeq" id="WP_161812688.1">
    <property type="nucleotide sequence ID" value="NZ_BLJN01000003.1"/>
</dbReference>
<feature type="transmembrane region" description="Helical" evidence="1">
    <location>
        <begin position="36"/>
        <end position="56"/>
    </location>
</feature>
<gene>
    <name evidence="2" type="ORF">GCM10011487_29820</name>
</gene>
<keyword evidence="1" id="KW-0812">Transmembrane</keyword>
<sequence>MNALLLVALGALLVFLIMTALWLLGIRNRNFSYVDIGWSGNFALLALLYAALAPGWDTRKWVIAAMYALWSIRLAGHLAKRIVGEPEEGRYVELRQRWAANLNAKFFGFFQLQAVLNVILALPLLIACLNPEPSLHVLEAAGVAIWLVGLIGESISDGQLAAFKRDASNHGRVCDVGLWRYSRHPNYFFEWTIWIGYAVFALASPWGWLALAMPALMLHFLINVTGVRATEEQALRSKGERYREYQQRTSMFVPLPASRKKQQRNID</sequence>
<keyword evidence="3" id="KW-1185">Reference proteome</keyword>
<accession>A0A829YE75</accession>
<reference evidence="3" key="1">
    <citation type="submission" date="2020-01" db="EMBL/GenBank/DDBJ databases">
        <title>'Steroidobacter agaridevorans' sp. nov., agar-degrading bacteria isolated from rhizosphere soils.</title>
        <authorList>
            <person name="Ikenaga M."/>
            <person name="Kataoka M."/>
            <person name="Murouchi A."/>
            <person name="Katsuragi S."/>
            <person name="Sakai M."/>
        </authorList>
    </citation>
    <scope>NUCLEOTIDE SEQUENCE [LARGE SCALE GENOMIC DNA]</scope>
    <source>
        <strain evidence="3">YU21-B</strain>
    </source>
</reference>
<feature type="transmembrane region" description="Helical" evidence="1">
    <location>
        <begin position="191"/>
        <end position="211"/>
    </location>
</feature>
<dbReference type="PANTHER" id="PTHR32251:SF17">
    <property type="entry name" value="STEROID 5-ALPHA REDUCTASE C-TERMINAL DOMAIN-CONTAINING PROTEIN"/>
    <property type="match status" value="1"/>
</dbReference>
<keyword evidence="1" id="KW-0472">Membrane</keyword>
<dbReference type="GO" id="GO:0016020">
    <property type="term" value="C:membrane"/>
    <property type="evidence" value="ECO:0007669"/>
    <property type="project" value="TreeGrafter"/>
</dbReference>
<proteinExistence type="predicted"/>
<dbReference type="Pfam" id="PF06966">
    <property type="entry name" value="DUF1295"/>
    <property type="match status" value="1"/>
</dbReference>
<dbReference type="AlphaFoldDB" id="A0A829YE75"/>
<dbReference type="Gene3D" id="1.20.120.1630">
    <property type="match status" value="1"/>
</dbReference>
<feature type="transmembrane region" description="Helical" evidence="1">
    <location>
        <begin position="104"/>
        <end position="126"/>
    </location>
</feature>
<evidence type="ECO:0000313" key="3">
    <source>
        <dbReference type="Proteomes" id="UP000445000"/>
    </source>
</evidence>
<dbReference type="Proteomes" id="UP000445000">
    <property type="component" value="Unassembled WGS sequence"/>
</dbReference>
<dbReference type="PROSITE" id="PS50244">
    <property type="entry name" value="S5A_REDUCTASE"/>
    <property type="match status" value="1"/>
</dbReference>
<feature type="transmembrane region" description="Helical" evidence="1">
    <location>
        <begin position="6"/>
        <end position="24"/>
    </location>
</feature>
<organism evidence="2 3">
    <name type="scientific">Steroidobacter agaridevorans</name>
    <dbReference type="NCBI Taxonomy" id="2695856"/>
    <lineage>
        <taxon>Bacteria</taxon>
        <taxon>Pseudomonadati</taxon>
        <taxon>Pseudomonadota</taxon>
        <taxon>Gammaproteobacteria</taxon>
        <taxon>Steroidobacterales</taxon>
        <taxon>Steroidobacteraceae</taxon>
        <taxon>Steroidobacter</taxon>
    </lineage>
</organism>
<comment type="caution">
    <text evidence="2">The sequence shown here is derived from an EMBL/GenBank/DDBJ whole genome shotgun (WGS) entry which is preliminary data.</text>
</comment>
<keyword evidence="1" id="KW-1133">Transmembrane helix</keyword>
<evidence type="ECO:0000313" key="2">
    <source>
        <dbReference type="EMBL" id="GFE80982.1"/>
    </source>
</evidence>
<name>A0A829YE75_9GAMM</name>
<dbReference type="InterPro" id="IPR010721">
    <property type="entry name" value="UstE-like"/>
</dbReference>